<keyword evidence="10" id="KW-1185">Reference proteome</keyword>
<proteinExistence type="predicted"/>
<organism evidence="9 10">
    <name type="scientific">Xylaria grammica</name>
    <dbReference type="NCBI Taxonomy" id="363999"/>
    <lineage>
        <taxon>Eukaryota</taxon>
        <taxon>Fungi</taxon>
        <taxon>Dikarya</taxon>
        <taxon>Ascomycota</taxon>
        <taxon>Pezizomycotina</taxon>
        <taxon>Sordariomycetes</taxon>
        <taxon>Xylariomycetidae</taxon>
        <taxon>Xylariales</taxon>
        <taxon>Xylariaceae</taxon>
        <taxon>Xylaria</taxon>
    </lineage>
</organism>
<dbReference type="InterPro" id="IPR046452">
    <property type="entry name" value="HgmA_N"/>
</dbReference>
<comment type="caution">
    <text evidence="9">The sequence shown here is derived from an EMBL/GenBank/DDBJ whole genome shotgun (WGS) entry which is preliminary data.</text>
</comment>
<dbReference type="PANTHER" id="PTHR11056:SF0">
    <property type="entry name" value="HOMOGENTISATE 1,2-DIOXYGENASE"/>
    <property type="match status" value="1"/>
</dbReference>
<evidence type="ECO:0000256" key="4">
    <source>
        <dbReference type="ARBA" id="ARBA00022964"/>
    </source>
</evidence>
<dbReference type="InterPro" id="IPR011051">
    <property type="entry name" value="RmlC_Cupin_sf"/>
</dbReference>
<protein>
    <recommendedName>
        <fullName evidence="2">homogentisate 1,2-dioxygenase</fullName>
        <ecNumber evidence="2">1.13.11.5</ecNumber>
    </recommendedName>
</protein>
<dbReference type="Pfam" id="PF20510">
    <property type="entry name" value="HgmA_N"/>
    <property type="match status" value="1"/>
</dbReference>
<evidence type="ECO:0000256" key="6">
    <source>
        <dbReference type="ARBA" id="ARBA00023004"/>
    </source>
</evidence>
<keyword evidence="6" id="KW-0408">Iron</keyword>
<dbReference type="GO" id="GO:0005737">
    <property type="term" value="C:cytoplasm"/>
    <property type="evidence" value="ECO:0007669"/>
    <property type="project" value="TreeGrafter"/>
</dbReference>
<evidence type="ECO:0000256" key="1">
    <source>
        <dbReference type="ARBA" id="ARBA00004704"/>
    </source>
</evidence>
<evidence type="ECO:0000256" key="5">
    <source>
        <dbReference type="ARBA" id="ARBA00023002"/>
    </source>
</evidence>
<dbReference type="GO" id="GO:0006570">
    <property type="term" value="P:tyrosine metabolic process"/>
    <property type="evidence" value="ECO:0007669"/>
    <property type="project" value="InterPro"/>
</dbReference>
<dbReference type="EMBL" id="RYZI01000627">
    <property type="protein sequence ID" value="RWA04136.1"/>
    <property type="molecule type" value="Genomic_DNA"/>
</dbReference>
<dbReference type="EC" id="1.13.11.5" evidence="2"/>
<dbReference type="GO" id="GO:0046872">
    <property type="term" value="F:metal ion binding"/>
    <property type="evidence" value="ECO:0007669"/>
    <property type="project" value="UniProtKB-KW"/>
</dbReference>
<dbReference type="AlphaFoldDB" id="A0A439CPQ4"/>
<feature type="non-terminal residue" evidence="9">
    <location>
        <position position="312"/>
    </location>
</feature>
<accession>A0A439CPQ4</accession>
<keyword evidence="3" id="KW-0479">Metal-binding</keyword>
<evidence type="ECO:0000259" key="8">
    <source>
        <dbReference type="Pfam" id="PF20510"/>
    </source>
</evidence>
<keyword evidence="5" id="KW-0560">Oxidoreductase</keyword>
<comment type="pathway">
    <text evidence="1">Amino-acid degradation; L-phenylalanine degradation; acetoacetate and fumarate from L-phenylalanine: step 4/6.</text>
</comment>
<dbReference type="STRING" id="363999.A0A439CPQ4"/>
<gene>
    <name evidence="9" type="ORF">EKO27_g10974</name>
</gene>
<evidence type="ECO:0000313" key="10">
    <source>
        <dbReference type="Proteomes" id="UP000286045"/>
    </source>
</evidence>
<dbReference type="UniPathway" id="UPA00139">
    <property type="reaction ID" value="UER00339"/>
</dbReference>
<dbReference type="GO" id="GO:0004411">
    <property type="term" value="F:homogentisate 1,2-dioxygenase activity"/>
    <property type="evidence" value="ECO:0007669"/>
    <property type="project" value="UniProtKB-EC"/>
</dbReference>
<sequence>MAPVTDFAVKDPYTYLNGFRSYHQTEAVPGANPIAINSPQKPPFGLRTERISNSSFVTPTRESNLQTWLYRVTTSLQAGEFTPLDETSESANPPVPTRLTPNSYLWPKIPVEDGANWTQQKLLGRNGDPQQKSGSAFWVFGITEDMPAQVAFSSLDGEALIVPQSGALDIQTELGKLLVRQNEIAVIPRGVRYRVTLRDGRPARGYVFELFEGHFQLPVLGTIGSTGLANVRDFQIPVACFDGEIVGDGAGGQIAKAASSGDWTIVSRLNGQLWACAQDHTPFDVVAWHGTCYPYKYDLARFCVLGNTLFDH</sequence>
<dbReference type="Proteomes" id="UP000286045">
    <property type="component" value="Unassembled WGS sequence"/>
</dbReference>
<keyword evidence="4" id="KW-0223">Dioxygenase</keyword>
<reference evidence="9 10" key="1">
    <citation type="submission" date="2018-12" db="EMBL/GenBank/DDBJ databases">
        <title>Draft genome sequence of Xylaria grammica IHI A82.</title>
        <authorList>
            <person name="Buettner E."/>
            <person name="Kellner H."/>
        </authorList>
    </citation>
    <scope>NUCLEOTIDE SEQUENCE [LARGE SCALE GENOMIC DNA]</scope>
    <source>
        <strain evidence="9 10">IHI A82</strain>
    </source>
</reference>
<feature type="domain" description="Homogentisate 1,2-dioxygenase N-terminal" evidence="8">
    <location>
        <begin position="14"/>
        <end position="299"/>
    </location>
</feature>
<dbReference type="GO" id="GO:0006559">
    <property type="term" value="P:L-phenylalanine catabolic process"/>
    <property type="evidence" value="ECO:0007669"/>
    <property type="project" value="UniProtKB-UniPathway"/>
</dbReference>
<feature type="active site" description="Proton acceptor" evidence="7">
    <location>
        <position position="312"/>
    </location>
</feature>
<evidence type="ECO:0000256" key="3">
    <source>
        <dbReference type="ARBA" id="ARBA00022723"/>
    </source>
</evidence>
<evidence type="ECO:0000313" key="9">
    <source>
        <dbReference type="EMBL" id="RWA04136.1"/>
    </source>
</evidence>
<dbReference type="SUPFAM" id="SSF51182">
    <property type="entry name" value="RmlC-like cupins"/>
    <property type="match status" value="1"/>
</dbReference>
<dbReference type="InterPro" id="IPR005708">
    <property type="entry name" value="Homogentis_dOase"/>
</dbReference>
<dbReference type="PANTHER" id="PTHR11056">
    <property type="entry name" value="HOMOGENTISATE 1,2-DIOXYGENASE"/>
    <property type="match status" value="1"/>
</dbReference>
<evidence type="ECO:0000256" key="2">
    <source>
        <dbReference type="ARBA" id="ARBA00013127"/>
    </source>
</evidence>
<name>A0A439CPQ4_9PEZI</name>
<evidence type="ECO:0000256" key="7">
    <source>
        <dbReference type="PIRSR" id="PIRSR605708-1"/>
    </source>
</evidence>